<keyword evidence="14" id="KW-1185">Reference proteome</keyword>
<feature type="transmembrane region" description="Helical" evidence="11">
    <location>
        <begin position="193"/>
        <end position="218"/>
    </location>
</feature>
<comment type="subcellular location">
    <subcellularLocation>
        <location evidence="11 12">Cell membrane</location>
        <topology evidence="11 12">Multi-pass membrane protein</topology>
    </subcellularLocation>
    <subcellularLocation>
        <location evidence="1">Membrane</location>
        <topology evidence="1">Multi-pass membrane protein</topology>
    </subcellularLocation>
</comment>
<organism evidence="13 14">
    <name type="scientific">Nitrosomonas aestuarii</name>
    <dbReference type="NCBI Taxonomy" id="52441"/>
    <lineage>
        <taxon>Bacteria</taxon>
        <taxon>Pseudomonadati</taxon>
        <taxon>Pseudomonadota</taxon>
        <taxon>Betaproteobacteria</taxon>
        <taxon>Nitrosomonadales</taxon>
        <taxon>Nitrosomonadaceae</taxon>
        <taxon>Nitrosomonas</taxon>
    </lineage>
</organism>
<keyword evidence="11" id="KW-1003">Cell membrane</keyword>
<evidence type="ECO:0000256" key="3">
    <source>
        <dbReference type="ARBA" id="ARBA00022448"/>
    </source>
</evidence>
<dbReference type="InterPro" id="IPR017692">
    <property type="entry name" value="Alt_ATP_synth_F0_Asu"/>
</dbReference>
<evidence type="ECO:0000256" key="7">
    <source>
        <dbReference type="ARBA" id="ARBA00022989"/>
    </source>
</evidence>
<name>A0A1I3ZH08_9PROT</name>
<dbReference type="OrthoDB" id="9789241at2"/>
<evidence type="ECO:0000256" key="10">
    <source>
        <dbReference type="ARBA" id="ARBA00023310"/>
    </source>
</evidence>
<dbReference type="InterPro" id="IPR035908">
    <property type="entry name" value="F0_ATP_A_sf"/>
</dbReference>
<evidence type="ECO:0000256" key="6">
    <source>
        <dbReference type="ARBA" id="ARBA00022781"/>
    </source>
</evidence>
<comment type="similarity">
    <text evidence="2 11 12">Belongs to the ATPase A chain family.</text>
</comment>
<feature type="transmembrane region" description="Helical" evidence="11">
    <location>
        <begin position="78"/>
        <end position="102"/>
    </location>
</feature>
<keyword evidence="5 11" id="KW-0812">Transmembrane</keyword>
<dbReference type="SUPFAM" id="SSF81336">
    <property type="entry name" value="F1F0 ATP synthase subunit A"/>
    <property type="match status" value="1"/>
</dbReference>
<dbReference type="Pfam" id="PF00119">
    <property type="entry name" value="ATP-synt_A"/>
    <property type="match status" value="1"/>
</dbReference>
<dbReference type="PRINTS" id="PR00123">
    <property type="entry name" value="ATPASEA"/>
</dbReference>
<evidence type="ECO:0000313" key="13">
    <source>
        <dbReference type="EMBL" id="SFK43347.1"/>
    </source>
</evidence>
<keyword evidence="10 11" id="KW-0066">ATP synthesis</keyword>
<feature type="transmembrane region" description="Helical" evidence="11">
    <location>
        <begin position="165"/>
        <end position="187"/>
    </location>
</feature>
<dbReference type="HAMAP" id="MF_01393">
    <property type="entry name" value="ATP_synth_a_bact"/>
    <property type="match status" value="1"/>
</dbReference>
<comment type="function">
    <text evidence="11 12">Key component of the proton channel; it plays a direct role in the translocation of protons across the membrane.</text>
</comment>
<evidence type="ECO:0000256" key="9">
    <source>
        <dbReference type="ARBA" id="ARBA00023136"/>
    </source>
</evidence>
<dbReference type="PANTHER" id="PTHR42823">
    <property type="entry name" value="ATP SYNTHASE SUBUNIT A, CHLOROPLASTIC"/>
    <property type="match status" value="1"/>
</dbReference>
<dbReference type="PANTHER" id="PTHR42823:SF3">
    <property type="entry name" value="ATP SYNTHASE SUBUNIT A, CHLOROPLASTIC"/>
    <property type="match status" value="1"/>
</dbReference>
<dbReference type="GO" id="GO:0042777">
    <property type="term" value="P:proton motive force-driven plasma membrane ATP synthesis"/>
    <property type="evidence" value="ECO:0007669"/>
    <property type="project" value="TreeGrafter"/>
</dbReference>
<dbReference type="GO" id="GO:0046933">
    <property type="term" value="F:proton-transporting ATP synthase activity, rotational mechanism"/>
    <property type="evidence" value="ECO:0007669"/>
    <property type="project" value="UniProtKB-UniRule"/>
</dbReference>
<evidence type="ECO:0000256" key="12">
    <source>
        <dbReference type="RuleBase" id="RU000483"/>
    </source>
</evidence>
<evidence type="ECO:0000256" key="5">
    <source>
        <dbReference type="ARBA" id="ARBA00022692"/>
    </source>
</evidence>
<reference evidence="14" key="1">
    <citation type="submission" date="2016-10" db="EMBL/GenBank/DDBJ databases">
        <authorList>
            <person name="Varghese N."/>
            <person name="Submissions S."/>
        </authorList>
    </citation>
    <scope>NUCLEOTIDE SEQUENCE [LARGE SCALE GENOMIC DNA]</scope>
    <source>
        <strain evidence="14">Nm69</strain>
    </source>
</reference>
<dbReference type="InterPro" id="IPR000568">
    <property type="entry name" value="ATP_synth_F0_asu"/>
</dbReference>
<feature type="transmembrane region" description="Helical" evidence="11">
    <location>
        <begin position="108"/>
        <end position="128"/>
    </location>
</feature>
<keyword evidence="9 11" id="KW-0472">Membrane</keyword>
<dbReference type="AlphaFoldDB" id="A0A1I3ZH08"/>
<dbReference type="NCBIfam" id="TIGR03306">
    <property type="entry name" value="altF1_A"/>
    <property type="match status" value="1"/>
</dbReference>
<dbReference type="RefSeq" id="WP_090697921.1">
    <property type="nucleotide sequence ID" value="NZ_FOSP01000006.1"/>
</dbReference>
<keyword evidence="3 11" id="KW-0813">Transport</keyword>
<evidence type="ECO:0000256" key="4">
    <source>
        <dbReference type="ARBA" id="ARBA00022547"/>
    </source>
</evidence>
<evidence type="ECO:0000256" key="8">
    <source>
        <dbReference type="ARBA" id="ARBA00023065"/>
    </source>
</evidence>
<keyword evidence="8 11" id="KW-0406">Ion transport</keyword>
<proteinExistence type="inferred from homology"/>
<evidence type="ECO:0000256" key="2">
    <source>
        <dbReference type="ARBA" id="ARBA00006810"/>
    </source>
</evidence>
<feature type="transmembrane region" description="Helical" evidence="11">
    <location>
        <begin position="20"/>
        <end position="40"/>
    </location>
</feature>
<keyword evidence="7 11" id="KW-1133">Transmembrane helix</keyword>
<evidence type="ECO:0000256" key="11">
    <source>
        <dbReference type="HAMAP-Rule" id="MF_01393"/>
    </source>
</evidence>
<dbReference type="InterPro" id="IPR045082">
    <property type="entry name" value="ATP_syn_F0_a_bact/chloroplast"/>
</dbReference>
<dbReference type="STRING" id="52441.SAMN05216302_100687"/>
<dbReference type="GO" id="GO:0005886">
    <property type="term" value="C:plasma membrane"/>
    <property type="evidence" value="ECO:0007669"/>
    <property type="project" value="UniProtKB-SubCell"/>
</dbReference>
<dbReference type="CDD" id="cd00310">
    <property type="entry name" value="ATP-synt_Fo_a_6"/>
    <property type="match status" value="1"/>
</dbReference>
<evidence type="ECO:0000256" key="1">
    <source>
        <dbReference type="ARBA" id="ARBA00004141"/>
    </source>
</evidence>
<dbReference type="EMBL" id="FOSP01000006">
    <property type="protein sequence ID" value="SFK43347.1"/>
    <property type="molecule type" value="Genomic_DNA"/>
</dbReference>
<keyword evidence="6 11" id="KW-0375">Hydrogen ion transport</keyword>
<sequence>MTISPDDIVFWRWGLFSLNATIVFTWIVMILLTLISWLVMRRLSTGTKISRWQNLLEVLVSGIRDQIREVGHQKPDKYLPFIGTLFLFIAVANILNMIPGYMAPTGSLSTTTALAICVFAAVPLYGIAYEGPLNYLRHYIKPTILMLPFNIIGEISRTIALAVRLYGNIMSGTVIVAILLSLTPYFFPVVMQLLGLLTGMIQAYIFAILAMVYIAAATSAHTEGTHKKY</sequence>
<dbReference type="NCBIfam" id="TIGR01131">
    <property type="entry name" value="ATP_synt_6_or_A"/>
    <property type="match status" value="1"/>
</dbReference>
<protein>
    <recommendedName>
        <fullName evidence="11 12">ATP synthase subunit a</fullName>
    </recommendedName>
    <alternativeName>
        <fullName evidence="11">ATP synthase F0 sector subunit a</fullName>
    </alternativeName>
    <alternativeName>
        <fullName evidence="11">F-ATPase subunit 6</fullName>
    </alternativeName>
</protein>
<dbReference type="PROSITE" id="PS00449">
    <property type="entry name" value="ATPASE_A"/>
    <property type="match status" value="1"/>
</dbReference>
<gene>
    <name evidence="11" type="primary">atpB</name>
    <name evidence="13" type="ORF">SAMN05216302_100687</name>
</gene>
<dbReference type="NCBIfam" id="NF004481">
    <property type="entry name" value="PRK05815.2-3"/>
    <property type="match status" value="1"/>
</dbReference>
<dbReference type="Proteomes" id="UP000199533">
    <property type="component" value="Unassembled WGS sequence"/>
</dbReference>
<keyword evidence="4 11" id="KW-0138">CF(0)</keyword>
<accession>A0A1I3ZH08</accession>
<dbReference type="InterPro" id="IPR023011">
    <property type="entry name" value="ATP_synth_F0_asu_AS"/>
</dbReference>
<evidence type="ECO:0000313" key="14">
    <source>
        <dbReference type="Proteomes" id="UP000199533"/>
    </source>
</evidence>
<dbReference type="GO" id="GO:0045259">
    <property type="term" value="C:proton-transporting ATP synthase complex"/>
    <property type="evidence" value="ECO:0007669"/>
    <property type="project" value="UniProtKB-KW"/>
</dbReference>
<dbReference type="Gene3D" id="1.20.120.220">
    <property type="entry name" value="ATP synthase, F0 complex, subunit A"/>
    <property type="match status" value="1"/>
</dbReference>